<reference evidence="9" key="1">
    <citation type="submission" date="2017-06" db="EMBL/GenBank/DDBJ databases">
        <authorList>
            <person name="Varghese N."/>
            <person name="Submissions S."/>
        </authorList>
    </citation>
    <scope>NUCLEOTIDE SEQUENCE [LARGE SCALE GENOMIC DNA]</scope>
    <source>
        <strain evidence="9">DSM 137</strain>
    </source>
</reference>
<evidence type="ECO:0000256" key="2">
    <source>
        <dbReference type="ARBA" id="ARBA00007261"/>
    </source>
</evidence>
<evidence type="ECO:0000256" key="3">
    <source>
        <dbReference type="ARBA" id="ARBA00023049"/>
    </source>
</evidence>
<dbReference type="Gene3D" id="3.30.830.10">
    <property type="entry name" value="Metalloenzyme, LuxS/M16 peptidase-like"/>
    <property type="match status" value="2"/>
</dbReference>
<comment type="cofactor">
    <cofactor evidence="1">
        <name>Zn(2+)</name>
        <dbReference type="ChEBI" id="CHEBI:29105"/>
    </cofactor>
</comment>
<accession>A0A212RKA5</accession>
<evidence type="ECO:0000256" key="1">
    <source>
        <dbReference type="ARBA" id="ARBA00001947"/>
    </source>
</evidence>
<evidence type="ECO:0000259" key="6">
    <source>
        <dbReference type="Pfam" id="PF00675"/>
    </source>
</evidence>
<dbReference type="GO" id="GO:0006508">
    <property type="term" value="P:proteolysis"/>
    <property type="evidence" value="ECO:0007669"/>
    <property type="project" value="UniProtKB-KW"/>
</dbReference>
<dbReference type="Pfam" id="PF05193">
    <property type="entry name" value="Peptidase_M16_C"/>
    <property type="match status" value="1"/>
</dbReference>
<dbReference type="RefSeq" id="WP_425332130.1">
    <property type="nucleotide sequence ID" value="NZ_FYDG01000005.1"/>
</dbReference>
<keyword evidence="9" id="KW-1185">Reference proteome</keyword>
<dbReference type="EMBL" id="FYDG01000005">
    <property type="protein sequence ID" value="SNB72918.1"/>
    <property type="molecule type" value="Genomic_DNA"/>
</dbReference>
<feature type="domain" description="Peptidase M16 N-terminal" evidence="6">
    <location>
        <begin position="38"/>
        <end position="183"/>
    </location>
</feature>
<dbReference type="SUPFAM" id="SSF63411">
    <property type="entry name" value="LuxS/MPP-like metallohydrolase"/>
    <property type="match status" value="2"/>
</dbReference>
<dbReference type="GO" id="GO:0046872">
    <property type="term" value="F:metal ion binding"/>
    <property type="evidence" value="ECO:0007669"/>
    <property type="project" value="InterPro"/>
</dbReference>
<feature type="region of interest" description="Disordered" evidence="5">
    <location>
        <begin position="232"/>
        <end position="255"/>
    </location>
</feature>
<dbReference type="PROSITE" id="PS00143">
    <property type="entry name" value="INSULINASE"/>
    <property type="match status" value="1"/>
</dbReference>
<evidence type="ECO:0000259" key="7">
    <source>
        <dbReference type="Pfam" id="PF05193"/>
    </source>
</evidence>
<evidence type="ECO:0000256" key="5">
    <source>
        <dbReference type="SAM" id="MobiDB-lite"/>
    </source>
</evidence>
<keyword evidence="3" id="KW-0378">Hydrolase</keyword>
<name>A0A212RKA5_RHOAC</name>
<dbReference type="InterPro" id="IPR011249">
    <property type="entry name" value="Metalloenz_LuxS/M16"/>
</dbReference>
<dbReference type="AlphaFoldDB" id="A0A212RKA5"/>
<dbReference type="InterPro" id="IPR007863">
    <property type="entry name" value="Peptidase_M16_C"/>
</dbReference>
<proteinExistence type="inferred from homology"/>
<evidence type="ECO:0000313" key="9">
    <source>
        <dbReference type="Proteomes" id="UP000198418"/>
    </source>
</evidence>
<protein>
    <submittedName>
        <fullName evidence="8">Zinc protease</fullName>
    </submittedName>
</protein>
<sequence>MTVVSPQPSLPHEAPAEGEGAHAGPKISAFRLANGMDVVVIPDHRAPVVTHMVWYRNGSADDPRGKSGIAHFLEHLMFKGTHKHKPGEFSHLVAELGGQENAFTSYDFTAYFQRIAREHLGVMMDYEADRMTNLTLSDEVVLPERDVVMEERRMRTEADPSAQLDEALNAALFTHHAYGVPIIGWGHEIETLNRHDALDYYRRFYTPENAILVVAGDVELEEVEKLARETYGKVPARGEAPRRDRPREPEPRAERTVKLADEKVEQPSFERIYLAPSQRTAAPGEAEALEVLSHYLGGGPTSLIYRRLVLERKLAVSAGAYYYASALDDSRFYVYAVPTEDVSLHDLEAAIDDVLDELFRDGISSEDLNRSINRLIADSVYAQDSQMALARWFGAALAIGGGVEDVLGWSRRIEAVTSEDVAKATKWLNRRRAVSGYLLKDEQAA</sequence>
<dbReference type="Proteomes" id="UP000198418">
    <property type="component" value="Unassembled WGS sequence"/>
</dbReference>
<keyword evidence="3" id="KW-0482">Metalloprotease</keyword>
<dbReference type="Pfam" id="PF00675">
    <property type="entry name" value="Peptidase_M16"/>
    <property type="match status" value="1"/>
</dbReference>
<organism evidence="8 9">
    <name type="scientific">Rhodoblastus acidophilus</name>
    <name type="common">Rhodopseudomonas acidophila</name>
    <dbReference type="NCBI Taxonomy" id="1074"/>
    <lineage>
        <taxon>Bacteria</taxon>
        <taxon>Pseudomonadati</taxon>
        <taxon>Pseudomonadota</taxon>
        <taxon>Alphaproteobacteria</taxon>
        <taxon>Hyphomicrobiales</taxon>
        <taxon>Rhodoblastaceae</taxon>
        <taxon>Rhodoblastus</taxon>
    </lineage>
</organism>
<feature type="region of interest" description="Disordered" evidence="5">
    <location>
        <begin position="1"/>
        <end position="22"/>
    </location>
</feature>
<keyword evidence="8" id="KW-0645">Protease</keyword>
<comment type="similarity">
    <text evidence="2 4">Belongs to the peptidase M16 family.</text>
</comment>
<dbReference type="GO" id="GO:0004222">
    <property type="term" value="F:metalloendopeptidase activity"/>
    <property type="evidence" value="ECO:0007669"/>
    <property type="project" value="InterPro"/>
</dbReference>
<evidence type="ECO:0000313" key="8">
    <source>
        <dbReference type="EMBL" id="SNB72918.1"/>
    </source>
</evidence>
<feature type="domain" description="Peptidase M16 C-terminal" evidence="7">
    <location>
        <begin position="192"/>
        <end position="375"/>
    </location>
</feature>
<evidence type="ECO:0000256" key="4">
    <source>
        <dbReference type="RuleBase" id="RU004447"/>
    </source>
</evidence>
<dbReference type="PANTHER" id="PTHR11851:SF49">
    <property type="entry name" value="MITOCHONDRIAL-PROCESSING PEPTIDASE SUBUNIT ALPHA"/>
    <property type="match status" value="1"/>
</dbReference>
<gene>
    <name evidence="8" type="ORF">SAMN06265338_10533</name>
</gene>
<dbReference type="InterPro" id="IPR050361">
    <property type="entry name" value="MPP/UQCRC_Complex"/>
</dbReference>
<dbReference type="PANTHER" id="PTHR11851">
    <property type="entry name" value="METALLOPROTEASE"/>
    <property type="match status" value="1"/>
</dbReference>
<feature type="compositionally biased region" description="Basic and acidic residues" evidence="5">
    <location>
        <begin position="239"/>
        <end position="255"/>
    </location>
</feature>
<dbReference type="InterPro" id="IPR001431">
    <property type="entry name" value="Pept_M16_Zn_BS"/>
</dbReference>
<dbReference type="InterPro" id="IPR011765">
    <property type="entry name" value="Pept_M16_N"/>
</dbReference>